<evidence type="ECO:0000256" key="7">
    <source>
        <dbReference type="ARBA" id="ARBA00034000"/>
    </source>
</evidence>
<dbReference type="SUPFAM" id="SSF49265">
    <property type="entry name" value="Fibronectin type III"/>
    <property type="match status" value="1"/>
</dbReference>
<keyword evidence="10" id="KW-1133">Transmembrane helix</keyword>
<dbReference type="InterPro" id="IPR001264">
    <property type="entry name" value="Glyco_trans_51"/>
</dbReference>
<evidence type="ECO:0000256" key="1">
    <source>
        <dbReference type="ARBA" id="ARBA00022645"/>
    </source>
</evidence>
<dbReference type="Gene3D" id="2.60.40.10">
    <property type="entry name" value="Immunoglobulins"/>
    <property type="match status" value="1"/>
</dbReference>
<keyword evidence="13" id="KW-1185">Reference proteome</keyword>
<dbReference type="InterPro" id="IPR003961">
    <property type="entry name" value="FN3_dom"/>
</dbReference>
<evidence type="ECO:0000256" key="2">
    <source>
        <dbReference type="ARBA" id="ARBA00022670"/>
    </source>
</evidence>
<dbReference type="PROSITE" id="PS50853">
    <property type="entry name" value="FN3"/>
    <property type="match status" value="1"/>
</dbReference>
<evidence type="ECO:0000256" key="6">
    <source>
        <dbReference type="ARBA" id="ARBA00023268"/>
    </source>
</evidence>
<keyword evidence="1" id="KW-0121">Carboxypeptidase</keyword>
<feature type="compositionally biased region" description="Polar residues" evidence="9">
    <location>
        <begin position="779"/>
        <end position="792"/>
    </location>
</feature>
<dbReference type="Pfam" id="PF00912">
    <property type="entry name" value="Transgly"/>
    <property type="match status" value="1"/>
</dbReference>
<keyword evidence="4" id="KW-0808">Transferase</keyword>
<name>A0ABV8B1R5_9BACI</name>
<evidence type="ECO:0000256" key="9">
    <source>
        <dbReference type="SAM" id="MobiDB-lite"/>
    </source>
</evidence>
<organism evidence="12 13">
    <name type="scientific">Bacillus songklensis</name>
    <dbReference type="NCBI Taxonomy" id="1069116"/>
    <lineage>
        <taxon>Bacteria</taxon>
        <taxon>Bacillati</taxon>
        <taxon>Bacillota</taxon>
        <taxon>Bacilli</taxon>
        <taxon>Bacillales</taxon>
        <taxon>Bacillaceae</taxon>
        <taxon>Bacillus</taxon>
    </lineage>
</organism>
<accession>A0ABV8B1R5</accession>
<dbReference type="InterPro" id="IPR023346">
    <property type="entry name" value="Lysozyme-like_dom_sf"/>
</dbReference>
<evidence type="ECO:0000313" key="13">
    <source>
        <dbReference type="Proteomes" id="UP001595752"/>
    </source>
</evidence>
<dbReference type="NCBIfam" id="TIGR02074">
    <property type="entry name" value="PBP_1a_fam"/>
    <property type="match status" value="1"/>
</dbReference>
<proteinExistence type="predicted"/>
<dbReference type="PANTHER" id="PTHR32282:SF29">
    <property type="entry name" value="PENICILLIN-BINDING PROTEIN 1A"/>
    <property type="match status" value="1"/>
</dbReference>
<gene>
    <name evidence="12" type="ORF">ACFOU2_12195</name>
</gene>
<keyword evidence="10" id="KW-0472">Membrane</keyword>
<dbReference type="InterPro" id="IPR012338">
    <property type="entry name" value="Beta-lactam/transpept-like"/>
</dbReference>
<keyword evidence="3" id="KW-0328">Glycosyltransferase</keyword>
<feature type="transmembrane region" description="Helical" evidence="10">
    <location>
        <begin position="39"/>
        <end position="62"/>
    </location>
</feature>
<evidence type="ECO:0000256" key="5">
    <source>
        <dbReference type="ARBA" id="ARBA00022801"/>
    </source>
</evidence>
<evidence type="ECO:0000313" key="12">
    <source>
        <dbReference type="EMBL" id="MFC3884207.1"/>
    </source>
</evidence>
<evidence type="ECO:0000256" key="4">
    <source>
        <dbReference type="ARBA" id="ARBA00022679"/>
    </source>
</evidence>
<feature type="region of interest" description="Disordered" evidence="9">
    <location>
        <begin position="778"/>
        <end position="913"/>
    </location>
</feature>
<feature type="compositionally biased region" description="Basic and acidic residues" evidence="9">
    <location>
        <begin position="837"/>
        <end position="855"/>
    </location>
</feature>
<comment type="catalytic activity">
    <reaction evidence="8">
        <text>[GlcNAc-(1-&gt;4)-Mur2Ac(oyl-L-Ala-gamma-D-Glu-L-Lys-D-Ala-D-Ala)](n)-di-trans,octa-cis-undecaprenyl diphosphate + beta-D-GlcNAc-(1-&gt;4)-Mur2Ac(oyl-L-Ala-gamma-D-Glu-L-Lys-D-Ala-D-Ala)-di-trans,octa-cis-undecaprenyl diphosphate = [GlcNAc-(1-&gt;4)-Mur2Ac(oyl-L-Ala-gamma-D-Glu-L-Lys-D-Ala-D-Ala)](n+1)-di-trans,octa-cis-undecaprenyl diphosphate + di-trans,octa-cis-undecaprenyl diphosphate + H(+)</text>
        <dbReference type="Rhea" id="RHEA:23708"/>
        <dbReference type="Rhea" id="RHEA-COMP:9602"/>
        <dbReference type="Rhea" id="RHEA-COMP:9603"/>
        <dbReference type="ChEBI" id="CHEBI:15378"/>
        <dbReference type="ChEBI" id="CHEBI:58405"/>
        <dbReference type="ChEBI" id="CHEBI:60033"/>
        <dbReference type="ChEBI" id="CHEBI:78435"/>
        <dbReference type="EC" id="2.4.99.28"/>
    </reaction>
</comment>
<comment type="caution">
    <text evidence="12">The sequence shown here is derived from an EMBL/GenBank/DDBJ whole genome shotgun (WGS) entry which is preliminary data.</text>
</comment>
<dbReference type="RefSeq" id="WP_377915436.1">
    <property type="nucleotide sequence ID" value="NZ_JBHRZT010000052.1"/>
</dbReference>
<feature type="domain" description="Fibronectin type-III" evidence="11">
    <location>
        <begin position="704"/>
        <end position="797"/>
    </location>
</feature>
<protein>
    <submittedName>
        <fullName evidence="12">PBP1A family penicillin-binding protein</fullName>
    </submittedName>
</protein>
<keyword evidence="10" id="KW-0812">Transmembrane</keyword>
<dbReference type="EMBL" id="JBHRZT010000052">
    <property type="protein sequence ID" value="MFC3884207.1"/>
    <property type="molecule type" value="Genomic_DNA"/>
</dbReference>
<dbReference type="InterPro" id="IPR036950">
    <property type="entry name" value="PBP_transglycosylase"/>
</dbReference>
<dbReference type="Proteomes" id="UP001595752">
    <property type="component" value="Unassembled WGS sequence"/>
</dbReference>
<feature type="compositionally biased region" description="Low complexity" evidence="9">
    <location>
        <begin position="856"/>
        <end position="869"/>
    </location>
</feature>
<dbReference type="InterPro" id="IPR036116">
    <property type="entry name" value="FN3_sf"/>
</dbReference>
<feature type="region of interest" description="Disordered" evidence="9">
    <location>
        <begin position="1"/>
        <end position="31"/>
    </location>
</feature>
<dbReference type="SMART" id="SM00060">
    <property type="entry name" value="FN3"/>
    <property type="match status" value="1"/>
</dbReference>
<dbReference type="Pfam" id="PF00905">
    <property type="entry name" value="Transpeptidase"/>
    <property type="match status" value="1"/>
</dbReference>
<feature type="compositionally biased region" description="Pro residues" evidence="9">
    <location>
        <begin position="882"/>
        <end position="891"/>
    </location>
</feature>
<dbReference type="InterPro" id="IPR050396">
    <property type="entry name" value="Glycosyltr_51/Transpeptidase"/>
</dbReference>
<reference evidence="13" key="1">
    <citation type="journal article" date="2019" name="Int. J. Syst. Evol. Microbiol.">
        <title>The Global Catalogue of Microorganisms (GCM) 10K type strain sequencing project: providing services to taxonomists for standard genome sequencing and annotation.</title>
        <authorList>
            <consortium name="The Broad Institute Genomics Platform"/>
            <consortium name="The Broad Institute Genome Sequencing Center for Infectious Disease"/>
            <person name="Wu L."/>
            <person name="Ma J."/>
        </authorList>
    </citation>
    <scope>NUCLEOTIDE SEQUENCE [LARGE SCALE GENOMIC DNA]</scope>
    <source>
        <strain evidence="13">CCUG 61889</strain>
    </source>
</reference>
<dbReference type="SUPFAM" id="SSF53955">
    <property type="entry name" value="Lysozyme-like"/>
    <property type="match status" value="1"/>
</dbReference>
<evidence type="ECO:0000259" key="11">
    <source>
        <dbReference type="PROSITE" id="PS50853"/>
    </source>
</evidence>
<feature type="compositionally biased region" description="Low complexity" evidence="9">
    <location>
        <begin position="892"/>
        <end position="901"/>
    </location>
</feature>
<feature type="compositionally biased region" description="Acidic residues" evidence="9">
    <location>
        <begin position="797"/>
        <end position="815"/>
    </location>
</feature>
<dbReference type="Pfam" id="PF00041">
    <property type="entry name" value="fn3"/>
    <property type="match status" value="1"/>
</dbReference>
<keyword evidence="6" id="KW-0511">Multifunctional enzyme</keyword>
<sequence>MPENYTSREERRRQQQPQNKRRERQPKEKKRKGGLFRKIIVAVLLLGIVGMVTGGATFFAFVSDAPKIDESLLKDPVSSKVYDKNGDLIAELGAEKRTLVTYEEIPQVVKDAFIATEDVRFYKHHGIDLYRIGGAVVANFKEGFGSEGASTITQQVVKNSFLTPDKTVKRKVQEMWLAFQLEQKYSKQKILEMYLNKIFFAQQAHGVAKAAEYFYGKKVNELELHEAAMLAGMPKAPSTYNPYKNPEEATKRRNTVLNLMAQHGFITQEEADKAKQVPVQSTLRKNVKEDGEKYSAFVDEVIEEVKKKTDMDVFSAGLEIHTTLDPDAQEYVDKLLNSDDIINWPNDEFQTGFVLLDTKTGEVQAVGGGRNRVARGLSFASDFPRQPGSTIKPILDYGPAVEYLKWSTAEPINDEPYTYSNGTPINNYDHRHKGWITARQALAESRNIPALKAFQEAGADRARDFAVGLGIPLEKEIPESYSIGGFENGVTPMQLAGAYSAFGNNGVYNKPHTVTKVKFTDGTEMDLTPKPKVAMKDYTAFMVTSLMESVLEPGGTGRSADIPGLNIAGKTGTTNFSKEAKLKYDIPSGGVPDIWFAGFTPKYTLAVWTGYEQTNSKNFIYSDREKGMAKEIFKKVMAHVSEGKRSGDFERPDSVVTARIEKGSHPLRLASKYTPDELVSTEYFVKGKKPTQVSTRYKKKEISKPRGLSANFDSTTNHIYVNWSYPEDKRNEVSFQVSLSIDGGGSQVIATTNDTSVTIPNPNPGSTYTFTVTALGEGANSSSSTSVTIPGGQTTEPTEDDQGTDQDDQGIDQDDQANHGEDQDEGNETLPPGQQPEPEKDKGKDKEKDTGKENGNKPGEGNEENNGGEITPSPTPDGQQPPQEPQQPPAPDQGQNDQPNPLDNVGANPAPVN</sequence>
<dbReference type="Gene3D" id="1.10.3810.10">
    <property type="entry name" value="Biosynthetic peptidoglycan transglycosylase-like"/>
    <property type="match status" value="1"/>
</dbReference>
<dbReference type="InterPro" id="IPR013783">
    <property type="entry name" value="Ig-like_fold"/>
</dbReference>
<feature type="compositionally biased region" description="Basic residues" evidence="9">
    <location>
        <begin position="19"/>
        <end position="31"/>
    </location>
</feature>
<keyword evidence="5" id="KW-0378">Hydrolase</keyword>
<keyword evidence="2" id="KW-0645">Protease</keyword>
<evidence type="ECO:0000256" key="3">
    <source>
        <dbReference type="ARBA" id="ARBA00022676"/>
    </source>
</evidence>
<feature type="compositionally biased region" description="Basic and acidic residues" evidence="9">
    <location>
        <begin position="1"/>
        <end position="13"/>
    </location>
</feature>
<dbReference type="Gene3D" id="3.40.710.10">
    <property type="entry name" value="DD-peptidase/beta-lactamase superfamily"/>
    <property type="match status" value="1"/>
</dbReference>
<evidence type="ECO:0000256" key="8">
    <source>
        <dbReference type="ARBA" id="ARBA00049902"/>
    </source>
</evidence>
<dbReference type="CDD" id="cd00063">
    <property type="entry name" value="FN3"/>
    <property type="match status" value="1"/>
</dbReference>
<dbReference type="PANTHER" id="PTHR32282">
    <property type="entry name" value="BINDING PROTEIN TRANSPEPTIDASE, PUTATIVE-RELATED"/>
    <property type="match status" value="1"/>
</dbReference>
<dbReference type="SUPFAM" id="SSF56601">
    <property type="entry name" value="beta-lactamase/transpeptidase-like"/>
    <property type="match status" value="1"/>
</dbReference>
<comment type="catalytic activity">
    <reaction evidence="7">
        <text>Preferential cleavage: (Ac)2-L-Lys-D-Ala-|-D-Ala. Also transpeptidation of peptidyl-alanyl moieties that are N-acyl substituents of D-alanine.</text>
        <dbReference type="EC" id="3.4.16.4"/>
    </reaction>
</comment>
<dbReference type="InterPro" id="IPR001460">
    <property type="entry name" value="PCN-bd_Tpept"/>
</dbReference>
<evidence type="ECO:0000256" key="10">
    <source>
        <dbReference type="SAM" id="Phobius"/>
    </source>
</evidence>